<comment type="caution">
    <text evidence="1">The sequence shown here is derived from an EMBL/GenBank/DDBJ whole genome shotgun (WGS) entry which is preliminary data.</text>
</comment>
<dbReference type="Proteomes" id="UP000018004">
    <property type="component" value="Unassembled WGS sequence"/>
</dbReference>
<name>V6SPA4_9FLAO</name>
<accession>V6SPA4</accession>
<protein>
    <submittedName>
        <fullName evidence="1">Uncharacterized protein</fullName>
    </submittedName>
</protein>
<organism evidence="1 2">
    <name type="scientific">Flavobacterium limnosediminis JC2902</name>
    <dbReference type="NCBI Taxonomy" id="1341181"/>
    <lineage>
        <taxon>Bacteria</taxon>
        <taxon>Pseudomonadati</taxon>
        <taxon>Bacteroidota</taxon>
        <taxon>Flavobacteriia</taxon>
        <taxon>Flavobacteriales</taxon>
        <taxon>Flavobacteriaceae</taxon>
        <taxon>Flavobacterium</taxon>
    </lineage>
</organism>
<gene>
    <name evidence="1" type="ORF">FLJC2902T_19110</name>
</gene>
<dbReference type="STRING" id="1341181.FLJC2902T_19110"/>
<evidence type="ECO:0000313" key="2">
    <source>
        <dbReference type="Proteomes" id="UP000018004"/>
    </source>
</evidence>
<evidence type="ECO:0000313" key="1">
    <source>
        <dbReference type="EMBL" id="ESU28538.1"/>
    </source>
</evidence>
<sequence>MRIFFYSVCKHLIGFRNLSGLSIINNSKPQVAFTITNPQSKHCGFFYSVCKHLTGFENLSGVS</sequence>
<proteinExistence type="predicted"/>
<dbReference type="EMBL" id="AVGG01000007">
    <property type="protein sequence ID" value="ESU28538.1"/>
    <property type="molecule type" value="Genomic_DNA"/>
</dbReference>
<reference evidence="1 2" key="1">
    <citation type="submission" date="2013-08" db="EMBL/GenBank/DDBJ databases">
        <title>Flavobacterium limnosediminis JC2902 genome sequencing.</title>
        <authorList>
            <person name="Lee K."/>
            <person name="Yi H."/>
            <person name="Park S."/>
            <person name="Chun J."/>
        </authorList>
    </citation>
    <scope>NUCLEOTIDE SEQUENCE [LARGE SCALE GENOMIC DNA]</scope>
    <source>
        <strain evidence="1 2">JC2902</strain>
    </source>
</reference>
<keyword evidence="2" id="KW-1185">Reference proteome</keyword>
<dbReference type="AlphaFoldDB" id="V6SPA4"/>